<dbReference type="PANTHER" id="PTHR32322">
    <property type="entry name" value="INNER MEMBRANE TRANSPORTER"/>
    <property type="match status" value="1"/>
</dbReference>
<evidence type="ECO:0000313" key="9">
    <source>
        <dbReference type="EMBL" id="MFE4105734.1"/>
    </source>
</evidence>
<organism evidence="9 10">
    <name type="scientific">Almyronema epifaneia S1</name>
    <dbReference type="NCBI Taxonomy" id="2991925"/>
    <lineage>
        <taxon>Bacteria</taxon>
        <taxon>Bacillati</taxon>
        <taxon>Cyanobacteriota</taxon>
        <taxon>Cyanophyceae</taxon>
        <taxon>Nodosilineales</taxon>
        <taxon>Nodosilineaceae</taxon>
        <taxon>Almyronema</taxon>
        <taxon>Almyronema epifaneia</taxon>
    </lineage>
</organism>
<evidence type="ECO:0000256" key="2">
    <source>
        <dbReference type="ARBA" id="ARBA00007362"/>
    </source>
</evidence>
<gene>
    <name evidence="9" type="ORF">ACFVKH_05565</name>
</gene>
<keyword evidence="4 7" id="KW-0812">Transmembrane</keyword>
<evidence type="ECO:0000256" key="4">
    <source>
        <dbReference type="ARBA" id="ARBA00022692"/>
    </source>
</evidence>
<keyword evidence="6 7" id="KW-0472">Membrane</keyword>
<dbReference type="InterPro" id="IPR000620">
    <property type="entry name" value="EamA_dom"/>
</dbReference>
<dbReference type="InterPro" id="IPR050638">
    <property type="entry name" value="AA-Vitamin_Transporters"/>
</dbReference>
<dbReference type="EMBL" id="JBHZOL010000031">
    <property type="protein sequence ID" value="MFE4105734.1"/>
    <property type="molecule type" value="Genomic_DNA"/>
</dbReference>
<dbReference type="SUPFAM" id="SSF103481">
    <property type="entry name" value="Multidrug resistance efflux transporter EmrE"/>
    <property type="match status" value="2"/>
</dbReference>
<evidence type="ECO:0000256" key="3">
    <source>
        <dbReference type="ARBA" id="ARBA00022475"/>
    </source>
</evidence>
<feature type="transmembrane region" description="Helical" evidence="7">
    <location>
        <begin position="176"/>
        <end position="193"/>
    </location>
</feature>
<name>A0ABW6ICG7_9CYAN</name>
<keyword evidence="5 7" id="KW-1133">Transmembrane helix</keyword>
<keyword evidence="10" id="KW-1185">Reference proteome</keyword>
<feature type="domain" description="EamA" evidence="8">
    <location>
        <begin position="145"/>
        <end position="275"/>
    </location>
</feature>
<evidence type="ECO:0000256" key="5">
    <source>
        <dbReference type="ARBA" id="ARBA00022989"/>
    </source>
</evidence>
<feature type="transmembrane region" description="Helical" evidence="7">
    <location>
        <begin position="144"/>
        <end position="164"/>
    </location>
</feature>
<feature type="transmembrane region" description="Helical" evidence="7">
    <location>
        <begin position="121"/>
        <end position="138"/>
    </location>
</feature>
<reference evidence="9 10" key="1">
    <citation type="submission" date="2024-10" db="EMBL/GenBank/DDBJ databases">
        <authorList>
            <person name="Ratan Roy A."/>
            <person name="Morales Sandoval P.H."/>
            <person name="De Los Santos Villalobos S."/>
            <person name="Chakraborty S."/>
            <person name="Mukherjee J."/>
        </authorList>
    </citation>
    <scope>NUCLEOTIDE SEQUENCE [LARGE SCALE GENOMIC DNA]</scope>
    <source>
        <strain evidence="9 10">S1</strain>
    </source>
</reference>
<comment type="similarity">
    <text evidence="2">Belongs to the EamA transporter family.</text>
</comment>
<protein>
    <submittedName>
        <fullName evidence="9">DMT family transporter</fullName>
    </submittedName>
</protein>
<dbReference type="PANTHER" id="PTHR32322:SF18">
    <property type="entry name" value="S-ADENOSYLMETHIONINE_S-ADENOSYLHOMOCYSTEINE TRANSPORTER"/>
    <property type="match status" value="1"/>
</dbReference>
<dbReference type="RefSeq" id="WP_377962805.1">
    <property type="nucleotide sequence ID" value="NZ_JBHZOL010000031.1"/>
</dbReference>
<comment type="subcellular location">
    <subcellularLocation>
        <location evidence="1">Cell membrane</location>
        <topology evidence="1">Multi-pass membrane protein</topology>
    </subcellularLocation>
</comment>
<evidence type="ECO:0000313" key="10">
    <source>
        <dbReference type="Proteomes" id="UP001600165"/>
    </source>
</evidence>
<feature type="transmembrane region" description="Helical" evidence="7">
    <location>
        <begin position="94"/>
        <end position="114"/>
    </location>
</feature>
<proteinExistence type="inferred from homology"/>
<comment type="caution">
    <text evidence="9">The sequence shown here is derived from an EMBL/GenBank/DDBJ whole genome shotgun (WGS) entry which is preliminary data.</text>
</comment>
<keyword evidence="3" id="KW-1003">Cell membrane</keyword>
<feature type="transmembrane region" description="Helical" evidence="7">
    <location>
        <begin position="40"/>
        <end position="58"/>
    </location>
</feature>
<dbReference type="InterPro" id="IPR037185">
    <property type="entry name" value="EmrE-like"/>
</dbReference>
<accession>A0ABW6ICG7</accession>
<feature type="transmembrane region" description="Helical" evidence="7">
    <location>
        <begin position="70"/>
        <end position="88"/>
    </location>
</feature>
<feature type="transmembrane region" description="Helical" evidence="7">
    <location>
        <begin position="261"/>
        <end position="280"/>
    </location>
</feature>
<evidence type="ECO:0000256" key="6">
    <source>
        <dbReference type="ARBA" id="ARBA00023136"/>
    </source>
</evidence>
<dbReference type="Proteomes" id="UP001600165">
    <property type="component" value="Unassembled WGS sequence"/>
</dbReference>
<dbReference type="Pfam" id="PF00892">
    <property type="entry name" value="EamA"/>
    <property type="match status" value="1"/>
</dbReference>
<evidence type="ECO:0000256" key="7">
    <source>
        <dbReference type="SAM" id="Phobius"/>
    </source>
</evidence>
<evidence type="ECO:0000259" key="8">
    <source>
        <dbReference type="Pfam" id="PF00892"/>
    </source>
</evidence>
<evidence type="ECO:0000256" key="1">
    <source>
        <dbReference type="ARBA" id="ARBA00004651"/>
    </source>
</evidence>
<sequence>MKQIASRLSVPPLGLVLCSIGSTQIGSALAKSLFQQIGPTGMVLLRVGFAAVILFLLWRPRWQALVRTHLWLLVAFGLSLALMNWSFYEAINRVPIGIGVALEFLGPLGVAIANSRRWIDGLWVMLAGAGILLLAPIQGFEVDLLGMALALLAGVFWAAYILLSARTGRAIPGIDGLTWAMAIATLVLLPLGVATEGAALLQPPALLLGLGVALLSSVVPYSFELIALRSLPIKTFGVLLSLEPVAAAIAGWWVLGETLSLRAWIAIGLVSLAAAGAARFRS</sequence>
<feature type="transmembrane region" description="Helical" evidence="7">
    <location>
        <begin position="235"/>
        <end position="255"/>
    </location>
</feature>
<feature type="transmembrane region" description="Helical" evidence="7">
    <location>
        <begin position="205"/>
        <end position="223"/>
    </location>
</feature>